<sequence length="375" mass="43037">MDLWADFIKSTAKVDRRAGKIEGVARKHLSLMGKAVVDLGKELFENSGDSWKFSFRPDQKSYFMDACAELQNSLNLLMKIHSFRTAPRGVSFQEAPLSSVDPLLEMSDRRGGDGQERQDQAFSPMDPMDPVDPYDCPGTSYPLQDNYALGGIKEEPEYAYASVKEEPLSDVFCPGTGGARPHGAYTEEQEVTANAPETEPFQIVTDEEADWEPTNGRPLPKTCVPIMSKTMLKCHLCGSKTKIVYATPEDPFERADFLDLLIQRQYRDKMKIEMLQRNTLRAYFCMLHVVLPSNVKKPKLRGSKLERGKKVYLRDFVKSQEFQQIYSKPEQPKEREMLKSREYHQHYSRFEEPLRKESIEEQPIPLFDKNQSLNL</sequence>
<dbReference type="AlphaFoldDB" id="A0AAN4Z7F7"/>
<comment type="caution">
    <text evidence="2">The sequence shown here is derived from an EMBL/GenBank/DDBJ whole genome shotgun (WGS) entry which is preliminary data.</text>
</comment>
<dbReference type="Proteomes" id="UP001328107">
    <property type="component" value="Unassembled WGS sequence"/>
</dbReference>
<evidence type="ECO:0000256" key="1">
    <source>
        <dbReference type="SAM" id="MobiDB-lite"/>
    </source>
</evidence>
<evidence type="ECO:0000313" key="2">
    <source>
        <dbReference type="EMBL" id="GMR34514.1"/>
    </source>
</evidence>
<keyword evidence="3" id="KW-1185">Reference proteome</keyword>
<evidence type="ECO:0000313" key="3">
    <source>
        <dbReference type="Proteomes" id="UP001328107"/>
    </source>
</evidence>
<name>A0AAN4Z7F7_9BILA</name>
<organism evidence="2 3">
    <name type="scientific">Pristionchus mayeri</name>
    <dbReference type="NCBI Taxonomy" id="1317129"/>
    <lineage>
        <taxon>Eukaryota</taxon>
        <taxon>Metazoa</taxon>
        <taxon>Ecdysozoa</taxon>
        <taxon>Nematoda</taxon>
        <taxon>Chromadorea</taxon>
        <taxon>Rhabditida</taxon>
        <taxon>Rhabditina</taxon>
        <taxon>Diplogasteromorpha</taxon>
        <taxon>Diplogasteroidea</taxon>
        <taxon>Neodiplogasteridae</taxon>
        <taxon>Pristionchus</taxon>
    </lineage>
</organism>
<feature type="compositionally biased region" description="Low complexity" evidence="1">
    <location>
        <begin position="124"/>
        <end position="137"/>
    </location>
</feature>
<feature type="region of interest" description="Disordered" evidence="1">
    <location>
        <begin position="101"/>
        <end position="137"/>
    </location>
</feature>
<dbReference type="EMBL" id="BTRK01000002">
    <property type="protein sequence ID" value="GMR34514.1"/>
    <property type="molecule type" value="Genomic_DNA"/>
</dbReference>
<proteinExistence type="predicted"/>
<accession>A0AAN4Z7F7</accession>
<protein>
    <submittedName>
        <fullName evidence="2">Uncharacterized protein</fullName>
    </submittedName>
</protein>
<gene>
    <name evidence="2" type="ORF">PMAYCL1PPCAC_04709</name>
</gene>
<reference evidence="3" key="1">
    <citation type="submission" date="2022-10" db="EMBL/GenBank/DDBJ databases">
        <title>Genome assembly of Pristionchus species.</title>
        <authorList>
            <person name="Yoshida K."/>
            <person name="Sommer R.J."/>
        </authorList>
    </citation>
    <scope>NUCLEOTIDE SEQUENCE [LARGE SCALE GENOMIC DNA]</scope>
    <source>
        <strain evidence="3">RS5460</strain>
    </source>
</reference>
<feature type="compositionally biased region" description="Basic and acidic residues" evidence="1">
    <location>
        <begin position="106"/>
        <end position="119"/>
    </location>
</feature>